<dbReference type="SMART" id="SM00450">
    <property type="entry name" value="RHOD"/>
    <property type="match status" value="1"/>
</dbReference>
<name>A0AAD0EXM7_FAUOS</name>
<feature type="domain" description="Rhodanese" evidence="1">
    <location>
        <begin position="12"/>
        <end position="100"/>
    </location>
</feature>
<dbReference type="Pfam" id="PF00581">
    <property type="entry name" value="Rhodanese"/>
    <property type="match status" value="1"/>
</dbReference>
<dbReference type="Gene3D" id="3.40.250.10">
    <property type="entry name" value="Rhodanese-like domain"/>
    <property type="match status" value="1"/>
</dbReference>
<accession>A0AAD0EXM7</accession>
<dbReference type="SUPFAM" id="SSF52821">
    <property type="entry name" value="Rhodanese/Cell cycle control phosphatase"/>
    <property type="match status" value="1"/>
</dbReference>
<protein>
    <submittedName>
        <fullName evidence="2">Sulfurtransferase</fullName>
    </submittedName>
</protein>
<dbReference type="EMBL" id="CP024176">
    <property type="protein sequence ID" value="ATQ83704.1"/>
    <property type="molecule type" value="Genomic_DNA"/>
</dbReference>
<proteinExistence type="predicted"/>
<reference evidence="2" key="1">
    <citation type="submission" date="2017-11" db="EMBL/GenBank/DDBJ databases">
        <title>Complete Genome Sequence from Moraxella oslensis YHS isolated from human skin.</title>
        <authorList>
            <person name="Lee K."/>
            <person name="Lim J.Y."/>
            <person name="Hwang I."/>
        </authorList>
    </citation>
    <scope>NUCLEOTIDE SEQUENCE</scope>
    <source>
        <strain evidence="2">YHS</strain>
    </source>
</reference>
<dbReference type="PROSITE" id="PS50206">
    <property type="entry name" value="RHODANESE_3"/>
    <property type="match status" value="1"/>
</dbReference>
<dbReference type="AlphaFoldDB" id="A0AAD0EXM7"/>
<dbReference type="InterPro" id="IPR036873">
    <property type="entry name" value="Rhodanese-like_dom_sf"/>
</dbReference>
<dbReference type="InterPro" id="IPR001763">
    <property type="entry name" value="Rhodanese-like_dom"/>
</dbReference>
<gene>
    <name evidence="2" type="ORF">YHS_07645</name>
</gene>
<sequence>MIRELAITEFSATANDTVWDVRDSKAFAQGHIELAKNQPLDTLTTELLATTDGTIYVLCGGGSKAAKAAALLNEIDPKRDIVHLTGGTRAAKAAGMTIVSDNLS</sequence>
<evidence type="ECO:0000259" key="1">
    <source>
        <dbReference type="PROSITE" id="PS50206"/>
    </source>
</evidence>
<evidence type="ECO:0000313" key="2">
    <source>
        <dbReference type="EMBL" id="ATQ83704.1"/>
    </source>
</evidence>
<organism evidence="2">
    <name type="scientific">Faucicola osloensis</name>
    <name type="common">Moraxella osloensis</name>
    <dbReference type="NCBI Taxonomy" id="34062"/>
    <lineage>
        <taxon>Bacteria</taxon>
        <taxon>Pseudomonadati</taxon>
        <taxon>Pseudomonadota</taxon>
        <taxon>Gammaproteobacteria</taxon>
        <taxon>Moraxellales</taxon>
        <taxon>Moraxellaceae</taxon>
        <taxon>Faucicola</taxon>
    </lineage>
</organism>